<keyword evidence="8" id="KW-1185">Reference proteome</keyword>
<evidence type="ECO:0000256" key="4">
    <source>
        <dbReference type="ARBA" id="ARBA00022691"/>
    </source>
</evidence>
<dbReference type="InterPro" id="IPR029063">
    <property type="entry name" value="SAM-dependent_MTases_sf"/>
</dbReference>
<dbReference type="InterPro" id="IPR050953">
    <property type="entry name" value="N4_N6_ade-DNA_methylase"/>
</dbReference>
<evidence type="ECO:0000256" key="1">
    <source>
        <dbReference type="ARBA" id="ARBA00011900"/>
    </source>
</evidence>
<name>A0A143BKU0_9BACT</name>
<evidence type="ECO:0000256" key="2">
    <source>
        <dbReference type="ARBA" id="ARBA00022603"/>
    </source>
</evidence>
<protein>
    <recommendedName>
        <fullName evidence="1">site-specific DNA-methyltransferase (adenine-specific)</fullName>
        <ecNumber evidence="1">2.1.1.72</ecNumber>
    </recommendedName>
</protein>
<gene>
    <name evidence="7" type="ORF">GEMMAAP_14155</name>
</gene>
<dbReference type="GO" id="GO:0006304">
    <property type="term" value="P:DNA modification"/>
    <property type="evidence" value="ECO:0007669"/>
    <property type="project" value="InterPro"/>
</dbReference>
<dbReference type="PANTHER" id="PTHR33841">
    <property type="entry name" value="DNA METHYLTRANSFERASE YEEA-RELATED"/>
    <property type="match status" value="1"/>
</dbReference>
<dbReference type="InterPro" id="IPR011639">
    <property type="entry name" value="MethylTrfase_TaqI-like_dom"/>
</dbReference>
<comment type="catalytic activity">
    <reaction evidence="5">
        <text>a 2'-deoxyadenosine in DNA + S-adenosyl-L-methionine = an N(6)-methyl-2'-deoxyadenosine in DNA + S-adenosyl-L-homocysteine + H(+)</text>
        <dbReference type="Rhea" id="RHEA:15197"/>
        <dbReference type="Rhea" id="RHEA-COMP:12418"/>
        <dbReference type="Rhea" id="RHEA-COMP:12419"/>
        <dbReference type="ChEBI" id="CHEBI:15378"/>
        <dbReference type="ChEBI" id="CHEBI:57856"/>
        <dbReference type="ChEBI" id="CHEBI:59789"/>
        <dbReference type="ChEBI" id="CHEBI:90615"/>
        <dbReference type="ChEBI" id="CHEBI:90616"/>
        <dbReference type="EC" id="2.1.1.72"/>
    </reaction>
</comment>
<proteinExistence type="predicted"/>
<evidence type="ECO:0000313" key="7">
    <source>
        <dbReference type="EMBL" id="AMW05638.1"/>
    </source>
</evidence>
<keyword evidence="3" id="KW-0808">Transferase</keyword>
<dbReference type="STRING" id="1379270.GEMMAAP_14155"/>
<dbReference type="RefSeq" id="WP_026848654.1">
    <property type="nucleotide sequence ID" value="NZ_CP011454.1"/>
</dbReference>
<dbReference type="EC" id="2.1.1.72" evidence="1"/>
<dbReference type="Gene3D" id="3.40.50.150">
    <property type="entry name" value="Vaccinia Virus protein VP39"/>
    <property type="match status" value="1"/>
</dbReference>
<feature type="domain" description="Type II methyltransferase M.TaqI-like" evidence="6">
    <location>
        <begin position="462"/>
        <end position="746"/>
    </location>
</feature>
<dbReference type="GO" id="GO:0009007">
    <property type="term" value="F:site-specific DNA-methyltransferase (adenine-specific) activity"/>
    <property type="evidence" value="ECO:0007669"/>
    <property type="project" value="UniProtKB-EC"/>
</dbReference>
<reference evidence="7 8" key="2">
    <citation type="journal article" date="2016" name="Environ. Microbiol. Rep.">
        <title>Metagenomic evidence for the presence of phototrophic Gemmatimonadetes bacteria in diverse environments.</title>
        <authorList>
            <person name="Zeng Y."/>
            <person name="Baumbach J."/>
            <person name="Barbosa E.G."/>
            <person name="Azevedo V."/>
            <person name="Zhang C."/>
            <person name="Koblizek M."/>
        </authorList>
    </citation>
    <scope>NUCLEOTIDE SEQUENCE [LARGE SCALE GENOMIC DNA]</scope>
    <source>
        <strain evidence="7 8">AP64</strain>
    </source>
</reference>
<dbReference type="eggNOG" id="COG1002">
    <property type="taxonomic scope" value="Bacteria"/>
</dbReference>
<keyword evidence="2" id="KW-0489">Methyltransferase</keyword>
<dbReference type="GO" id="GO:0032259">
    <property type="term" value="P:methylation"/>
    <property type="evidence" value="ECO:0007669"/>
    <property type="project" value="UniProtKB-KW"/>
</dbReference>
<dbReference type="EMBL" id="CP011454">
    <property type="protein sequence ID" value="AMW05638.1"/>
    <property type="molecule type" value="Genomic_DNA"/>
</dbReference>
<evidence type="ECO:0000313" key="8">
    <source>
        <dbReference type="Proteomes" id="UP000076404"/>
    </source>
</evidence>
<organism evidence="7 8">
    <name type="scientific">Gemmatimonas phototrophica</name>
    <dbReference type="NCBI Taxonomy" id="1379270"/>
    <lineage>
        <taxon>Bacteria</taxon>
        <taxon>Pseudomonadati</taxon>
        <taxon>Gemmatimonadota</taxon>
        <taxon>Gemmatimonadia</taxon>
        <taxon>Gemmatimonadales</taxon>
        <taxon>Gemmatimonadaceae</taxon>
        <taxon>Gemmatimonas</taxon>
    </lineage>
</organism>
<keyword evidence="4" id="KW-0949">S-adenosyl-L-methionine</keyword>
<dbReference type="REBASE" id="142040">
    <property type="entry name" value="GphAP64ORF14155P"/>
</dbReference>
<dbReference type="PANTHER" id="PTHR33841:SF1">
    <property type="entry name" value="DNA METHYLTRANSFERASE A"/>
    <property type="match status" value="1"/>
</dbReference>
<dbReference type="AlphaFoldDB" id="A0A143BKU0"/>
<dbReference type="Pfam" id="PF07669">
    <property type="entry name" value="Eco57I"/>
    <property type="match status" value="1"/>
</dbReference>
<dbReference type="Proteomes" id="UP000076404">
    <property type="component" value="Chromosome"/>
</dbReference>
<evidence type="ECO:0000259" key="6">
    <source>
        <dbReference type="Pfam" id="PF07669"/>
    </source>
</evidence>
<evidence type="ECO:0000256" key="5">
    <source>
        <dbReference type="ARBA" id="ARBA00047942"/>
    </source>
</evidence>
<sequence>MLTLRTAAQTLARADSLPALRAIAQLIGFTSPPHVADTALCRRLGVAPLVSAAELLESRGALRLFCALLSEPREPQEVSELRERTRRLAAALCRHAPDRQWCVLTLDIDSQSLCLATVTPAASGVQMAALRVDVHRVLDSDAETLRALAAVTEDDDLLRHARFTDILRRDALGHRFYRALEQVVSALAASLAPVRGSNRAPSTAERRELALLCASRCLFLAFLEAKGWLNGRRDFLLHHCVRVLEQGGHLHERLLRPLFFGTLNTPRAQRASAAMQFGAVPFLNGGLFAPTALEKRLRHWHFGDDSITTLVASLLDKYRFTAHEESDQWSEAAVDPEMLGRAFEGLMAGEERRRSGSYYTPPGLVAHTVRAALRSTFAESPALLGLLADENGAQRTTTVPATWPESERAALRRQVETLRVLDPACGSGAFLVHVLEALDSLLAALHDSRDAHTRRREILARCVFGVDRQPMAVWLCELRLWLSVVIECPETEASRIPPLPNLDHHIRVGDSLAGGSFAFAPPGGRALTVLRERYARASGARKQRMACTLDREERGRAVAELARRRAAMQEERRSLLTALRGRDLFGHRRRVQRAERRRLDTLRSHTRALGAESHRVQLGAALPFRFAAMFADVAAAGGFTLVVGNPPWVRPHAMPAPEREWLRKEFRVMRHAAWQHGASRAGAGTGFAAQADLATAFIERSVQLLAPGGVMALLVPAKLWRTLSGGGVRRLLLDETHLRVLQDWSDAPAQFDAATYPSLVVAQRPYAGTRVPSNTESTTPVRCAVTRKQTVSFERPLASLSLQSDPGAPFLLLPSAAFQAFEALRHAGTPLATTAFGRPLLGVKCGCNAAFLVHAEEHHDDGATVSALMGPPRQAVIERTLLRPALRGESIGGGSKRLLSTTAPDARIVWTHGADGRPLRTLPPATTRWLAQWRPRLQTRGDARHSQPWWTLFRTEAARSDTSRVVWADIGRTLRSTVLTAGDPTVPLNSCYVVRAPTQADALALHALLSSTITNAWLDALAEPARGGFRRFMGWTVAALPLPANWARAVRLLHPLGAALSDRGPHLSPAALDAAVLEAYQLTPLLMAPLLEWYHHD</sequence>
<dbReference type="eggNOG" id="COG0827">
    <property type="taxonomic scope" value="Bacteria"/>
</dbReference>
<accession>A0A143BKU0</accession>
<dbReference type="PRINTS" id="PR00507">
    <property type="entry name" value="N12N6MTFRASE"/>
</dbReference>
<dbReference type="OrthoDB" id="9761012at2"/>
<reference evidence="7 8" key="1">
    <citation type="journal article" date="2014" name="Proc. Natl. Acad. Sci. U.S.A.">
        <title>Functional type 2 photosynthetic reaction centers found in the rare bacterial phylum Gemmatimonadetes.</title>
        <authorList>
            <person name="Zeng Y."/>
            <person name="Feng F."/>
            <person name="Medova H."/>
            <person name="Dean J."/>
            <person name="Koblizek M."/>
        </authorList>
    </citation>
    <scope>NUCLEOTIDE SEQUENCE [LARGE SCALE GENOMIC DNA]</scope>
    <source>
        <strain evidence="7 8">AP64</strain>
    </source>
</reference>
<evidence type="ECO:0000256" key="3">
    <source>
        <dbReference type="ARBA" id="ARBA00022679"/>
    </source>
</evidence>
<dbReference type="KEGG" id="gph:GEMMAAP_14155"/>
<dbReference type="SUPFAM" id="SSF53335">
    <property type="entry name" value="S-adenosyl-L-methionine-dependent methyltransferases"/>
    <property type="match status" value="1"/>
</dbReference>